<dbReference type="EMBL" id="CVMT01000003">
    <property type="protein sequence ID" value="CRG87075.1"/>
    <property type="molecule type" value="Genomic_DNA"/>
</dbReference>
<name>A0A0U1LV37_TALIS</name>
<protein>
    <submittedName>
        <fullName evidence="2">Uncharacterized protein</fullName>
    </submittedName>
</protein>
<dbReference type="AlphaFoldDB" id="A0A0U1LV37"/>
<keyword evidence="3" id="KW-1185">Reference proteome</keyword>
<sequence length="173" mass="16587">MSLSSVTSAVGTTTGTAVSPTQTSCVLTYEIPVKDAACAAVHSDTSDKVMKQCCGVADVVSIDGGCASYCLAQGQDVGDLSKCLYSNGFTGNSVYCNNAQTATATAPVSTTTGSASTATGTGTASTSGTGTATGTGATSSSTTGAAVPVAKVSTGGVGVLALLFCSALFGSMA</sequence>
<evidence type="ECO:0000256" key="1">
    <source>
        <dbReference type="SAM" id="MobiDB-lite"/>
    </source>
</evidence>
<proteinExistence type="predicted"/>
<dbReference type="OrthoDB" id="3520229at2759"/>
<dbReference type="OMA" id="CTANIYD"/>
<organism evidence="2 3">
    <name type="scientific">Talaromyces islandicus</name>
    <name type="common">Penicillium islandicum</name>
    <dbReference type="NCBI Taxonomy" id="28573"/>
    <lineage>
        <taxon>Eukaryota</taxon>
        <taxon>Fungi</taxon>
        <taxon>Dikarya</taxon>
        <taxon>Ascomycota</taxon>
        <taxon>Pezizomycotina</taxon>
        <taxon>Eurotiomycetes</taxon>
        <taxon>Eurotiomycetidae</taxon>
        <taxon>Eurotiales</taxon>
        <taxon>Trichocomaceae</taxon>
        <taxon>Talaromyces</taxon>
        <taxon>Talaromyces sect. Islandici</taxon>
    </lineage>
</organism>
<gene>
    <name evidence="2" type="ORF">PISL3812_04090</name>
</gene>
<accession>A0A0U1LV37</accession>
<evidence type="ECO:0000313" key="3">
    <source>
        <dbReference type="Proteomes" id="UP000054383"/>
    </source>
</evidence>
<feature type="region of interest" description="Disordered" evidence="1">
    <location>
        <begin position="107"/>
        <end position="142"/>
    </location>
</feature>
<reference evidence="2 3" key="1">
    <citation type="submission" date="2015-04" db="EMBL/GenBank/DDBJ databases">
        <authorList>
            <person name="Syromyatnikov M.Y."/>
            <person name="Popov V.N."/>
        </authorList>
    </citation>
    <scope>NUCLEOTIDE SEQUENCE [LARGE SCALE GENOMIC DNA]</scope>
    <source>
        <strain evidence="2">WF-38-12</strain>
    </source>
</reference>
<dbReference type="STRING" id="28573.A0A0U1LV37"/>
<evidence type="ECO:0000313" key="2">
    <source>
        <dbReference type="EMBL" id="CRG87075.1"/>
    </source>
</evidence>
<dbReference type="Proteomes" id="UP000054383">
    <property type="component" value="Unassembled WGS sequence"/>
</dbReference>